<keyword evidence="1" id="KW-0472">Membrane</keyword>
<dbReference type="PANTHER" id="PTHR45138">
    <property type="entry name" value="REGULATORY COMPONENTS OF SENSORY TRANSDUCTION SYSTEM"/>
    <property type="match status" value="1"/>
</dbReference>
<dbReference type="InterPro" id="IPR050469">
    <property type="entry name" value="Diguanylate_Cyclase"/>
</dbReference>
<dbReference type="Proteomes" id="UP000065807">
    <property type="component" value="Chromosome"/>
</dbReference>
<dbReference type="SUPFAM" id="SSF55781">
    <property type="entry name" value="GAF domain-like"/>
    <property type="match status" value="2"/>
</dbReference>
<dbReference type="GO" id="GO:0043709">
    <property type="term" value="P:cell adhesion involved in single-species biofilm formation"/>
    <property type="evidence" value="ECO:0007669"/>
    <property type="project" value="TreeGrafter"/>
</dbReference>
<feature type="transmembrane region" description="Helical" evidence="1">
    <location>
        <begin position="44"/>
        <end position="65"/>
    </location>
</feature>
<evidence type="ECO:0000313" key="3">
    <source>
        <dbReference type="EMBL" id="BAS27150.1"/>
    </source>
</evidence>
<feature type="transmembrane region" description="Helical" evidence="1">
    <location>
        <begin position="105"/>
        <end position="124"/>
    </location>
</feature>
<reference evidence="4" key="1">
    <citation type="submission" date="2015-07" db="EMBL/GenBank/DDBJ databases">
        <title>Complete genome sequence and phylogenetic analysis of Limnochorda pilosa.</title>
        <authorList>
            <person name="Watanabe M."/>
            <person name="Kojima H."/>
            <person name="Fukui M."/>
        </authorList>
    </citation>
    <scope>NUCLEOTIDE SEQUENCE [LARGE SCALE GENOMIC DNA]</scope>
    <source>
        <strain evidence="4">HC45</strain>
    </source>
</reference>
<feature type="transmembrane region" description="Helical" evidence="1">
    <location>
        <begin position="77"/>
        <end position="99"/>
    </location>
</feature>
<reference evidence="4" key="2">
    <citation type="journal article" date="2016" name="Int. J. Syst. Evol. Microbiol.">
        <title>Complete genome sequence and cell structure of Limnochorda pilosa, a Gram-negative spore-former within the phylum Firmicutes.</title>
        <authorList>
            <person name="Watanabe M."/>
            <person name="Kojima H."/>
            <person name="Fukui M."/>
        </authorList>
    </citation>
    <scope>NUCLEOTIDE SEQUENCE [LARGE SCALE GENOMIC DNA]</scope>
    <source>
        <strain evidence="4">HC45</strain>
    </source>
</reference>
<proteinExistence type="predicted"/>
<dbReference type="OrthoDB" id="9805474at2"/>
<dbReference type="Pfam" id="PF00990">
    <property type="entry name" value="GGDEF"/>
    <property type="match status" value="1"/>
</dbReference>
<dbReference type="InterPro" id="IPR029787">
    <property type="entry name" value="Nucleotide_cyclase"/>
</dbReference>
<keyword evidence="4" id="KW-1185">Reference proteome</keyword>
<dbReference type="RefSeq" id="WP_068135625.1">
    <property type="nucleotide sequence ID" value="NZ_AP014924.1"/>
</dbReference>
<dbReference type="InterPro" id="IPR003018">
    <property type="entry name" value="GAF"/>
</dbReference>
<dbReference type="Gene3D" id="3.30.70.270">
    <property type="match status" value="1"/>
</dbReference>
<dbReference type="PROSITE" id="PS50887">
    <property type="entry name" value="GGDEF"/>
    <property type="match status" value="1"/>
</dbReference>
<sequence length="718" mass="77443">MAVVPGTSMEVLQANRTAVLARWVGLAATLLALLAARAVAPHRLMPLVILLGAAALLNTAAWLYLRASARAGLPKPAFHLTLLLHGQLLLDLVVLAVALQQSGGARGPILALCILYAGLLGFVLSRVAAGMLASLAVVALAAALAVSHVDGTLTALGEAAVLDGSGRYPWEHLGFGATFIFLAVAAGGRLRKELERGQEGWRQRALELAVLHQVVEADSAAPDVDAWIGRITQILASTLYPEDVGFLFLDEGERVVRPHPSYHGLGPNPHALAIPLGTGITGTVAREGQPLLVPDVRQDPRYLKVLAHVAAELCVPVRVEGRVRGVLNVETRRSGVLTQEDVHLMATVADHVGAVLARERVLAAERAARRKAESLERVAAVLNSTLELDELLSRVLEHLSRLVPSVSTSVQVLEGDRLRIVAGRGFEQMDQVLGMSFPLEGDNPNRMVIGQGRPLIVPDARASFAAFRTKPHDHIRSWLGVPLVSRGKVIGMIALDRSEVNAFSSEESETALAFANHVAIALENAGRYQATLHQAMTDELTGLYNRRYFRQELEREVVRSRRYQHLVSLLMVDLDDFKRYNDRYGHPAGDQLLKELAGLIRRVVRQTDTAVRYGGEEFAVILPETDAAWALGLAERLRQAIAAHRFVVEGVGPLGQVTASLGVATFPRHARSARALLQAADEALLQAKQGKDRVLLYGSGEARAPVPGESPSDPQAAR</sequence>
<dbReference type="STRING" id="1555112.LIP_1293"/>
<feature type="transmembrane region" description="Helical" evidence="1">
    <location>
        <begin position="131"/>
        <end position="149"/>
    </location>
</feature>
<dbReference type="Gene3D" id="3.30.450.40">
    <property type="match status" value="2"/>
</dbReference>
<dbReference type="PANTHER" id="PTHR45138:SF9">
    <property type="entry name" value="DIGUANYLATE CYCLASE DGCM-RELATED"/>
    <property type="match status" value="1"/>
</dbReference>
<dbReference type="SMART" id="SM00065">
    <property type="entry name" value="GAF"/>
    <property type="match status" value="2"/>
</dbReference>
<feature type="transmembrane region" description="Helical" evidence="1">
    <location>
        <begin position="20"/>
        <end position="38"/>
    </location>
</feature>
<evidence type="ECO:0000256" key="1">
    <source>
        <dbReference type="SAM" id="Phobius"/>
    </source>
</evidence>
<dbReference type="SUPFAM" id="SSF55073">
    <property type="entry name" value="Nucleotide cyclase"/>
    <property type="match status" value="1"/>
</dbReference>
<dbReference type="InterPro" id="IPR000160">
    <property type="entry name" value="GGDEF_dom"/>
</dbReference>
<keyword evidence="1" id="KW-0812">Transmembrane</keyword>
<dbReference type="KEGG" id="lpil:LIP_1293"/>
<evidence type="ECO:0000259" key="2">
    <source>
        <dbReference type="PROSITE" id="PS50887"/>
    </source>
</evidence>
<gene>
    <name evidence="3" type="ORF">LIP_1293</name>
</gene>
<dbReference type="GO" id="GO:0052621">
    <property type="term" value="F:diguanylate cyclase activity"/>
    <property type="evidence" value="ECO:0007669"/>
    <property type="project" value="TreeGrafter"/>
</dbReference>
<keyword evidence="1" id="KW-1133">Transmembrane helix</keyword>
<dbReference type="GO" id="GO:0005886">
    <property type="term" value="C:plasma membrane"/>
    <property type="evidence" value="ECO:0007669"/>
    <property type="project" value="TreeGrafter"/>
</dbReference>
<dbReference type="EMBL" id="AP014924">
    <property type="protein sequence ID" value="BAS27150.1"/>
    <property type="molecule type" value="Genomic_DNA"/>
</dbReference>
<dbReference type="InterPro" id="IPR029016">
    <property type="entry name" value="GAF-like_dom_sf"/>
</dbReference>
<dbReference type="AlphaFoldDB" id="A0A0K2SJ96"/>
<accession>A0A0K2SJ96</accession>
<dbReference type="SMART" id="SM00267">
    <property type="entry name" value="GGDEF"/>
    <property type="match status" value="1"/>
</dbReference>
<organism evidence="3 4">
    <name type="scientific">Limnochorda pilosa</name>
    <dbReference type="NCBI Taxonomy" id="1555112"/>
    <lineage>
        <taxon>Bacteria</taxon>
        <taxon>Bacillati</taxon>
        <taxon>Bacillota</taxon>
        <taxon>Limnochordia</taxon>
        <taxon>Limnochordales</taxon>
        <taxon>Limnochordaceae</taxon>
        <taxon>Limnochorda</taxon>
    </lineage>
</organism>
<dbReference type="CDD" id="cd01949">
    <property type="entry name" value="GGDEF"/>
    <property type="match status" value="1"/>
</dbReference>
<name>A0A0K2SJ96_LIMPI</name>
<dbReference type="InterPro" id="IPR043128">
    <property type="entry name" value="Rev_trsase/Diguanyl_cyclase"/>
</dbReference>
<feature type="domain" description="GGDEF" evidence="2">
    <location>
        <begin position="565"/>
        <end position="699"/>
    </location>
</feature>
<evidence type="ECO:0000313" key="4">
    <source>
        <dbReference type="Proteomes" id="UP000065807"/>
    </source>
</evidence>
<protein>
    <recommendedName>
        <fullName evidence="2">GGDEF domain-containing protein</fullName>
    </recommendedName>
</protein>
<dbReference type="NCBIfam" id="TIGR00254">
    <property type="entry name" value="GGDEF"/>
    <property type="match status" value="1"/>
</dbReference>
<dbReference type="GO" id="GO:1902201">
    <property type="term" value="P:negative regulation of bacterial-type flagellum-dependent cell motility"/>
    <property type="evidence" value="ECO:0007669"/>
    <property type="project" value="TreeGrafter"/>
</dbReference>
<dbReference type="FunFam" id="3.30.70.270:FF:000001">
    <property type="entry name" value="Diguanylate cyclase domain protein"/>
    <property type="match status" value="1"/>
</dbReference>
<dbReference type="Pfam" id="PF13185">
    <property type="entry name" value="GAF_2"/>
    <property type="match status" value="2"/>
</dbReference>